<dbReference type="EMBL" id="JACJIG010000004">
    <property type="protein sequence ID" value="MBA8919284.1"/>
    <property type="molecule type" value="Genomic_DNA"/>
</dbReference>
<gene>
    <name evidence="1" type="ORF">HNP39_003040</name>
</gene>
<dbReference type="Proteomes" id="UP000517315">
    <property type="component" value="Unassembled WGS sequence"/>
</dbReference>
<name>A0ABR6B5F6_9BACI</name>
<organism evidence="1 2">
    <name type="scientific">Bacillus aerius</name>
    <dbReference type="NCBI Taxonomy" id="293388"/>
    <lineage>
        <taxon>Bacteria</taxon>
        <taxon>Bacillati</taxon>
        <taxon>Bacillota</taxon>
        <taxon>Bacilli</taxon>
        <taxon>Bacillales</taxon>
        <taxon>Bacillaceae</taxon>
        <taxon>Bacillus</taxon>
    </lineage>
</organism>
<sequence>MTGQNITEVGWGIIGAGVIALMGVAVNEFFPDLIPEILNGMKSQLLGIFKK</sequence>
<evidence type="ECO:0000313" key="1">
    <source>
        <dbReference type="EMBL" id="MBA8919284.1"/>
    </source>
</evidence>
<accession>A0ABR6B5F6</accession>
<dbReference type="RefSeq" id="WP_182489447.1">
    <property type="nucleotide sequence ID" value="NZ_JACJIG010000004.1"/>
</dbReference>
<keyword evidence="2" id="KW-1185">Reference proteome</keyword>
<proteinExistence type="predicted"/>
<comment type="caution">
    <text evidence="1">The sequence shown here is derived from an EMBL/GenBank/DDBJ whole genome shotgun (WGS) entry which is preliminary data.</text>
</comment>
<reference evidence="1 2" key="1">
    <citation type="submission" date="2020-08" db="EMBL/GenBank/DDBJ databases">
        <title>Functional genomics of gut bacteria from endangered species of beetles.</title>
        <authorList>
            <person name="Carlos-Shanley C."/>
        </authorList>
    </citation>
    <scope>NUCLEOTIDE SEQUENCE [LARGE SCALE GENOMIC DNA]</scope>
    <source>
        <strain evidence="1 2">S00152</strain>
    </source>
</reference>
<protein>
    <submittedName>
        <fullName evidence="1">Uncharacterized protein</fullName>
    </submittedName>
</protein>
<evidence type="ECO:0000313" key="2">
    <source>
        <dbReference type="Proteomes" id="UP000517315"/>
    </source>
</evidence>